<feature type="transmembrane region" description="Helical" evidence="9">
    <location>
        <begin position="365"/>
        <end position="386"/>
    </location>
</feature>
<dbReference type="GO" id="GO:0005886">
    <property type="term" value="C:plasma membrane"/>
    <property type="evidence" value="ECO:0007669"/>
    <property type="project" value="UniProtKB-SubCell"/>
</dbReference>
<evidence type="ECO:0000256" key="1">
    <source>
        <dbReference type="ARBA" id="ARBA00004651"/>
    </source>
</evidence>
<feature type="transmembrane region" description="Helical" evidence="9">
    <location>
        <begin position="94"/>
        <end position="117"/>
    </location>
</feature>
<dbReference type="HOGENOM" id="CLU_036807_0_1_9"/>
<dbReference type="InterPro" id="IPR004685">
    <property type="entry name" value="Brnchd-chn_aa_trnsp_Livcs"/>
</dbReference>
<dbReference type="PANTHER" id="PTHR30588:SF0">
    <property type="entry name" value="BRANCHED-CHAIN AMINO ACID PERMEASE BRNQ"/>
    <property type="match status" value="1"/>
</dbReference>
<proteinExistence type="inferred from homology"/>
<keyword evidence="7 9" id="KW-1133">Transmembrane helix</keyword>
<feature type="transmembrane region" description="Helical" evidence="9">
    <location>
        <begin position="63"/>
        <end position="82"/>
    </location>
</feature>
<evidence type="ECO:0000256" key="4">
    <source>
        <dbReference type="ARBA" id="ARBA00022475"/>
    </source>
</evidence>
<keyword evidence="4" id="KW-1003">Cell membrane</keyword>
<comment type="similarity">
    <text evidence="2 9">Belongs to the branched chain amino acid transporter family.</text>
</comment>
<dbReference type="AlphaFoldDB" id="C2XPI3"/>
<keyword evidence="6 9" id="KW-0029">Amino-acid transport</keyword>
<dbReference type="PANTHER" id="PTHR30588">
    <property type="entry name" value="BRANCHED-CHAIN AMINO ACID TRANSPORT SYSTEM 2 CARRIER PROTEIN"/>
    <property type="match status" value="1"/>
</dbReference>
<feature type="transmembrane region" description="Helical" evidence="9">
    <location>
        <begin position="247"/>
        <end position="266"/>
    </location>
</feature>
<organism evidence="10">
    <name type="scientific">Bacillus mycoides</name>
    <dbReference type="NCBI Taxonomy" id="1405"/>
    <lineage>
        <taxon>Bacteria</taxon>
        <taxon>Bacillati</taxon>
        <taxon>Bacillota</taxon>
        <taxon>Bacilli</taxon>
        <taxon>Bacillales</taxon>
        <taxon>Bacillaceae</taxon>
        <taxon>Bacillus</taxon>
        <taxon>Bacillus cereus group</taxon>
    </lineage>
</organism>
<keyword evidence="3 9" id="KW-0813">Transport</keyword>
<dbReference type="GO" id="GO:0015188">
    <property type="term" value="F:L-isoleucine transmembrane transporter activity"/>
    <property type="evidence" value="ECO:0007669"/>
    <property type="project" value="TreeGrafter"/>
</dbReference>
<name>C2XPI3_BACMY</name>
<dbReference type="GO" id="GO:0005304">
    <property type="term" value="F:L-valine transmembrane transporter activity"/>
    <property type="evidence" value="ECO:0007669"/>
    <property type="project" value="TreeGrafter"/>
</dbReference>
<evidence type="ECO:0000256" key="9">
    <source>
        <dbReference type="RuleBase" id="RU362122"/>
    </source>
</evidence>
<feature type="transmembrane region" description="Helical" evidence="9">
    <location>
        <begin position="392"/>
        <end position="413"/>
    </location>
</feature>
<feature type="transmembrane region" description="Helical" evidence="9">
    <location>
        <begin position="170"/>
        <end position="191"/>
    </location>
</feature>
<comment type="caution">
    <text evidence="10">The sequence shown here is derived from an EMBL/GenBank/DDBJ whole genome shotgun (WGS) entry which is preliminary data.</text>
</comment>
<accession>C2XPI3</accession>
<dbReference type="Pfam" id="PF05525">
    <property type="entry name" value="Branch_AA_trans"/>
    <property type="match status" value="1"/>
</dbReference>
<dbReference type="Proteomes" id="UP000001753">
    <property type="component" value="Chromosome"/>
</dbReference>
<sequence length="487" mass="52715">MIFQKKFEKGNSYRMGVSFVIDYGLCFLCKEADYRIFLFVELISCKVKLKKEKEMKLLQKKEILLISLMLFSMFFGAGNLIFPPFLGYEAGEHVWIALLGFIISATGLPILGVIAIAKAGSFQTLAGRVHSSFAIIFPCIVYLFIGPGLGIPRAGSLAFEMGPGQLFPEAGSVVLLLYTAIFFSIVYWLSLSPSKLMGLFGKVLTPLLLCMIAIIFIKSMFTSVGSVKEPAGNYGQAPMFQGFLDGYLTMDALAALIFGIVIANALRAKGVKDDKGLAKYMSIAGIGAGLLLSIIYVILGYVGSISGSLGTFDNGAKVLAQVMTTLFGQGGLVLLGLIFTVACLCVSIGLVTSCSQFFTSVFPKVSYKVWAFILSFVSMVLANLGLTQILKVSVPILGFIYPVALTLIILGLFHKYIGKYVYVYSVTIGLVAVFSAIDILNKSVLMNKWTPLLKMLPFYTEGVGWIVPAFVGVCLGVIVSIAINKKK</sequence>
<evidence type="ECO:0000256" key="6">
    <source>
        <dbReference type="ARBA" id="ARBA00022970"/>
    </source>
</evidence>
<evidence type="ECO:0000256" key="2">
    <source>
        <dbReference type="ARBA" id="ARBA00008540"/>
    </source>
</evidence>
<feature type="transmembrane region" description="Helical" evidence="9">
    <location>
        <begin position="129"/>
        <end position="150"/>
    </location>
</feature>
<feature type="transmembrane region" description="Helical" evidence="9">
    <location>
        <begin position="332"/>
        <end position="353"/>
    </location>
</feature>
<evidence type="ECO:0000313" key="10">
    <source>
        <dbReference type="EMBL" id="EEL72480.1"/>
    </source>
</evidence>
<comment type="function">
    <text evidence="9">Component of the transport system for branched-chain amino acids.</text>
</comment>
<gene>
    <name evidence="10" type="ORF">bcere0026_5840</name>
</gene>
<keyword evidence="8 9" id="KW-0472">Membrane</keyword>
<dbReference type="GO" id="GO:0015190">
    <property type="term" value="F:L-leucine transmembrane transporter activity"/>
    <property type="evidence" value="ECO:0007669"/>
    <property type="project" value="TreeGrafter"/>
</dbReference>
<dbReference type="NCBIfam" id="TIGR00796">
    <property type="entry name" value="livcs"/>
    <property type="match status" value="1"/>
</dbReference>
<dbReference type="EMBL" id="ACMP01000025">
    <property type="protein sequence ID" value="EEL72480.1"/>
    <property type="molecule type" value="Genomic_DNA"/>
</dbReference>
<evidence type="ECO:0000256" key="5">
    <source>
        <dbReference type="ARBA" id="ARBA00022692"/>
    </source>
</evidence>
<keyword evidence="5 9" id="KW-0812">Transmembrane</keyword>
<feature type="transmembrane region" description="Helical" evidence="9">
    <location>
        <begin position="462"/>
        <end position="483"/>
    </location>
</feature>
<evidence type="ECO:0000256" key="7">
    <source>
        <dbReference type="ARBA" id="ARBA00022989"/>
    </source>
</evidence>
<feature type="transmembrane region" description="Helical" evidence="9">
    <location>
        <begin position="203"/>
        <end position="227"/>
    </location>
</feature>
<feature type="transmembrane region" description="Helical" evidence="9">
    <location>
        <begin position="278"/>
        <end position="299"/>
    </location>
</feature>
<reference evidence="10" key="1">
    <citation type="journal article" date="2012" name="Genome Res.">
        <title>Genomic characterization of the Bacillus cereus sensu lato species: Backdrop to the evolution of Bacillus anthracis.</title>
        <authorList>
            <person name="Zwick M.E."/>
            <person name="Joseph S.J."/>
            <person name="Didelot X."/>
            <person name="Chen P.E."/>
            <person name="Bishop-Lilly K.A."/>
            <person name="Stewart A.C."/>
            <person name="Willner K."/>
            <person name="Nolan N."/>
            <person name="Lentz S."/>
            <person name="Thomason M.K."/>
            <person name="Sozhamannan S."/>
            <person name="Mateczun A.J."/>
            <person name="Du L."/>
            <person name="Read T.D."/>
        </authorList>
    </citation>
    <scope>NUCLEOTIDE SEQUENCE [LARGE SCALE GENOMIC DNA]</scope>
    <source>
        <strain evidence="10">AH603</strain>
    </source>
</reference>
<dbReference type="GO" id="GO:0015820">
    <property type="term" value="P:L-leucine transport"/>
    <property type="evidence" value="ECO:0007669"/>
    <property type="project" value="TreeGrafter"/>
</dbReference>
<dbReference type="GO" id="GO:0015818">
    <property type="term" value="P:isoleucine transport"/>
    <property type="evidence" value="ECO:0007669"/>
    <property type="project" value="TreeGrafter"/>
</dbReference>
<protein>
    <recommendedName>
        <fullName evidence="9">Branched-chain amino acid transport system carrier protein</fullName>
    </recommendedName>
</protein>
<comment type="subcellular location">
    <subcellularLocation>
        <location evidence="1 9">Cell membrane</location>
        <topology evidence="1 9">Multi-pass membrane protein</topology>
    </subcellularLocation>
</comment>
<evidence type="ECO:0000256" key="8">
    <source>
        <dbReference type="ARBA" id="ARBA00023136"/>
    </source>
</evidence>
<evidence type="ECO:0000256" key="3">
    <source>
        <dbReference type="ARBA" id="ARBA00022448"/>
    </source>
</evidence>
<feature type="transmembrane region" description="Helical" evidence="9">
    <location>
        <begin position="420"/>
        <end position="440"/>
    </location>
</feature>